<gene>
    <name evidence="10" type="ORF">CMQ_2977</name>
</gene>
<dbReference type="Pfam" id="PF00067">
    <property type="entry name" value="p450"/>
    <property type="match status" value="1"/>
</dbReference>
<evidence type="ECO:0000256" key="5">
    <source>
        <dbReference type="ARBA" id="ARBA00023002"/>
    </source>
</evidence>
<keyword evidence="9" id="KW-0472">Membrane</keyword>
<dbReference type="eggNOG" id="KOG0158">
    <property type="taxonomic scope" value="Eukaryota"/>
</dbReference>
<dbReference type="InterPro" id="IPR002401">
    <property type="entry name" value="Cyt_P450_E_grp-I"/>
</dbReference>
<dbReference type="PRINTS" id="PR00463">
    <property type="entry name" value="EP450I"/>
</dbReference>
<dbReference type="EMBL" id="GL629769">
    <property type="protein sequence ID" value="EFX03048.1"/>
    <property type="molecule type" value="Genomic_DNA"/>
</dbReference>
<dbReference type="SUPFAM" id="SSF48264">
    <property type="entry name" value="Cytochrome P450"/>
    <property type="match status" value="1"/>
</dbReference>
<dbReference type="InParanoid" id="F0XGJ2"/>
<dbReference type="GO" id="GO:0004497">
    <property type="term" value="F:monooxygenase activity"/>
    <property type="evidence" value="ECO:0007669"/>
    <property type="project" value="UniProtKB-KW"/>
</dbReference>
<evidence type="ECO:0000313" key="11">
    <source>
        <dbReference type="Proteomes" id="UP000007796"/>
    </source>
</evidence>
<name>F0XGJ2_GROCL</name>
<dbReference type="STRING" id="655863.F0XGJ2"/>
<keyword evidence="6 8" id="KW-0408">Iron</keyword>
<feature type="transmembrane region" description="Helical" evidence="9">
    <location>
        <begin position="27"/>
        <end position="46"/>
    </location>
</feature>
<dbReference type="GO" id="GO:0020037">
    <property type="term" value="F:heme binding"/>
    <property type="evidence" value="ECO:0007669"/>
    <property type="project" value="InterPro"/>
</dbReference>
<keyword evidence="4 8" id="KW-0479">Metal-binding</keyword>
<evidence type="ECO:0000256" key="2">
    <source>
        <dbReference type="ARBA" id="ARBA00010617"/>
    </source>
</evidence>
<proteinExistence type="inferred from homology"/>
<dbReference type="GeneID" id="25976025"/>
<comment type="cofactor">
    <cofactor evidence="1 8">
        <name>heme</name>
        <dbReference type="ChEBI" id="CHEBI:30413"/>
    </cofactor>
</comment>
<evidence type="ECO:0000256" key="3">
    <source>
        <dbReference type="ARBA" id="ARBA00022617"/>
    </source>
</evidence>
<dbReference type="GO" id="GO:0005506">
    <property type="term" value="F:iron ion binding"/>
    <property type="evidence" value="ECO:0007669"/>
    <property type="project" value="InterPro"/>
</dbReference>
<dbReference type="GO" id="GO:0016705">
    <property type="term" value="F:oxidoreductase activity, acting on paired donors, with incorporation or reduction of molecular oxygen"/>
    <property type="evidence" value="ECO:0007669"/>
    <property type="project" value="InterPro"/>
</dbReference>
<keyword evidence="3 8" id="KW-0349">Heme</keyword>
<comment type="similarity">
    <text evidence="2">Belongs to the cytochrome P450 family.</text>
</comment>
<dbReference type="GO" id="GO:0016125">
    <property type="term" value="P:sterol metabolic process"/>
    <property type="evidence" value="ECO:0007669"/>
    <property type="project" value="TreeGrafter"/>
</dbReference>
<evidence type="ECO:0000256" key="1">
    <source>
        <dbReference type="ARBA" id="ARBA00001971"/>
    </source>
</evidence>
<evidence type="ECO:0000256" key="9">
    <source>
        <dbReference type="SAM" id="Phobius"/>
    </source>
</evidence>
<keyword evidence="7 10" id="KW-0503">Monooxygenase</keyword>
<evidence type="ECO:0000256" key="7">
    <source>
        <dbReference type="ARBA" id="ARBA00023033"/>
    </source>
</evidence>
<dbReference type="AlphaFoldDB" id="F0XGJ2"/>
<dbReference type="CDD" id="cd00302">
    <property type="entry name" value="cytochrome_P450"/>
    <property type="match status" value="1"/>
</dbReference>
<keyword evidence="11" id="KW-1185">Reference proteome</keyword>
<keyword evidence="9" id="KW-0812">Transmembrane</keyword>
<dbReference type="Proteomes" id="UP000007796">
    <property type="component" value="Unassembled WGS sequence"/>
</dbReference>
<dbReference type="OrthoDB" id="1055148at2759"/>
<keyword evidence="5" id="KW-0560">Oxidoreductase</keyword>
<dbReference type="Gene3D" id="1.10.630.10">
    <property type="entry name" value="Cytochrome P450"/>
    <property type="match status" value="1"/>
</dbReference>
<sequence length="531" mass="60548">MNYTIIATYETIHQAVDLVAIPSQSSLLVVIGFLTAGFATFLGYLAKKPPVNYKSPAFMGDMVPVLGAVGFTLRPWRFWEATSELAKKSTGNFSFWVGKRHLVGLTSSASRKLFYEHPNLDLVSGGMLLPWGAHFWPPVHDIFRAGYARGINNTYFLRRLVDAQTSRHINSCLPQLQKDVVRGLGELVECSKSRCVISPPDLWRIIFDQNNRLLVTEQIVDDAKLRRFVHAQGDTLLHTNSPFNVQLPWLPSPSWARRRLARYRLESLGVQLIQQRQQHGTSERYGDRDVLQSLVDHGDRRDWIIEYFTSAIFIASTNAGVIASQVLNIMAMYPEWQERVFAEVQAVAGAHSLDKTVPLVERLNAVPLEGWESGFPVMYRVLKECMRMWVSFNASRFNTSSDPIFIPGSDEVIPGNTFVIYNTTECNFNPDLYPNPTKFDPDRYMEGRKKFEKEQYGYLGWGQGKHPCAGKRWGKLQQTLDLAYVLAMYKLKSCDKDGNIDVQSMHRKELDSRDPFVLPPSYVKLEPREKV</sequence>
<protein>
    <submittedName>
        <fullName evidence="10">Cytochrome p450 monooxygenase</fullName>
    </submittedName>
</protein>
<dbReference type="PANTHER" id="PTHR24286:SF24">
    <property type="entry name" value="LANOSTEROL 14-ALPHA DEMETHYLASE"/>
    <property type="match status" value="1"/>
</dbReference>
<accession>F0XGJ2</accession>
<dbReference type="RefSeq" id="XP_014172530.1">
    <property type="nucleotide sequence ID" value="XM_014317055.1"/>
</dbReference>
<evidence type="ECO:0000256" key="8">
    <source>
        <dbReference type="PIRSR" id="PIRSR602401-1"/>
    </source>
</evidence>
<organism evidence="11">
    <name type="scientific">Grosmannia clavigera (strain kw1407 / UAMH 11150)</name>
    <name type="common">Blue stain fungus</name>
    <name type="synonym">Graphiocladiella clavigera</name>
    <dbReference type="NCBI Taxonomy" id="655863"/>
    <lineage>
        <taxon>Eukaryota</taxon>
        <taxon>Fungi</taxon>
        <taxon>Dikarya</taxon>
        <taxon>Ascomycota</taxon>
        <taxon>Pezizomycotina</taxon>
        <taxon>Sordariomycetes</taxon>
        <taxon>Sordariomycetidae</taxon>
        <taxon>Ophiostomatales</taxon>
        <taxon>Ophiostomataceae</taxon>
        <taxon>Leptographium</taxon>
    </lineage>
</organism>
<evidence type="ECO:0000256" key="4">
    <source>
        <dbReference type="ARBA" id="ARBA00022723"/>
    </source>
</evidence>
<reference evidence="10 11" key="1">
    <citation type="journal article" date="2011" name="Proc. Natl. Acad. Sci. U.S.A.">
        <title>Genome and transcriptome analyses of the mountain pine beetle-fungal symbiont Grosmannia clavigera, a lodgepole pine pathogen.</title>
        <authorList>
            <person name="DiGuistini S."/>
            <person name="Wang Y."/>
            <person name="Liao N.Y."/>
            <person name="Taylor G."/>
            <person name="Tanguay P."/>
            <person name="Feau N."/>
            <person name="Henrissat B."/>
            <person name="Chan S.K."/>
            <person name="Hesse-Orce U."/>
            <person name="Alamouti S.M."/>
            <person name="Tsui C.K.M."/>
            <person name="Docking R.T."/>
            <person name="Levasseur A."/>
            <person name="Haridas S."/>
            <person name="Robertson G."/>
            <person name="Birol I."/>
            <person name="Holt R.A."/>
            <person name="Marra M.A."/>
            <person name="Hamelin R.C."/>
            <person name="Hirst M."/>
            <person name="Jones S.J.M."/>
            <person name="Bohlmann J."/>
            <person name="Breuil C."/>
        </authorList>
    </citation>
    <scope>NUCLEOTIDE SEQUENCE [LARGE SCALE GENOMIC DNA]</scope>
    <source>
        <strain evidence="11">kw1407 / UAMH 11150</strain>
    </source>
</reference>
<evidence type="ECO:0000256" key="6">
    <source>
        <dbReference type="ARBA" id="ARBA00023004"/>
    </source>
</evidence>
<dbReference type="InterPro" id="IPR001128">
    <property type="entry name" value="Cyt_P450"/>
</dbReference>
<dbReference type="HOGENOM" id="CLU_033574_2_0_1"/>
<feature type="binding site" description="axial binding residue" evidence="8">
    <location>
        <position position="468"/>
    </location>
    <ligand>
        <name>heme</name>
        <dbReference type="ChEBI" id="CHEBI:30413"/>
    </ligand>
    <ligandPart>
        <name>Fe</name>
        <dbReference type="ChEBI" id="CHEBI:18248"/>
    </ligandPart>
</feature>
<evidence type="ECO:0000313" key="10">
    <source>
        <dbReference type="EMBL" id="EFX03048.1"/>
    </source>
</evidence>
<keyword evidence="9" id="KW-1133">Transmembrane helix</keyword>
<dbReference type="PANTHER" id="PTHR24286">
    <property type="entry name" value="CYTOCHROME P450 26"/>
    <property type="match status" value="1"/>
</dbReference>
<dbReference type="InterPro" id="IPR036396">
    <property type="entry name" value="Cyt_P450_sf"/>
</dbReference>